<evidence type="ECO:0000313" key="3">
    <source>
        <dbReference type="Proteomes" id="UP000429552"/>
    </source>
</evidence>
<evidence type="ECO:0000313" key="1">
    <source>
        <dbReference type="EMBL" id="GFE19998.1"/>
    </source>
</evidence>
<dbReference type="AlphaFoldDB" id="A0A640T9J7"/>
<dbReference type="EMBL" id="BLIP01000001">
    <property type="protein sequence ID" value="GFE19998.1"/>
    <property type="molecule type" value="Genomic_DNA"/>
</dbReference>
<sequence length="106" mass="11985">MKTIADIDWTNVVNFDNHGSFWGYDTVEDAEAAIEQAQAIGQDVDEWHVTDRKGLRIRIVRIVDPEFLDTIAVFPDECDDCGAPVSSLAWVTAEHHAKCPRRDPNF</sequence>
<reference evidence="2 4" key="2">
    <citation type="submission" date="2022-12" db="EMBL/GenBank/DDBJ databases">
        <authorList>
            <person name="Ruckert C."/>
            <person name="Busche T."/>
            <person name="Kalinowski J."/>
            <person name="Wittmann C."/>
        </authorList>
    </citation>
    <scope>NUCLEOTIDE SEQUENCE [LARGE SCALE GENOMIC DNA]</scope>
    <source>
        <strain evidence="2 4">DSM 40555</strain>
    </source>
</reference>
<evidence type="ECO:0000313" key="2">
    <source>
        <dbReference type="EMBL" id="WAT94853.1"/>
    </source>
</evidence>
<dbReference type="RefSeq" id="WP_159483966.1">
    <property type="nucleotide sequence ID" value="NZ_BLIP01000001.1"/>
</dbReference>
<dbReference type="EMBL" id="CP114202">
    <property type="protein sequence ID" value="WAT94853.1"/>
    <property type="molecule type" value="Genomic_DNA"/>
</dbReference>
<gene>
    <name evidence="1" type="ORF">Sliba_04510</name>
    <name evidence="2" type="ORF">STRLI_000524</name>
</gene>
<name>A0A640T9J7_STRNI</name>
<evidence type="ECO:0000313" key="4">
    <source>
        <dbReference type="Proteomes" id="UP001210609"/>
    </source>
</evidence>
<proteinExistence type="predicted"/>
<accession>A0A640T9J7</accession>
<reference evidence="1 3" key="1">
    <citation type="submission" date="2019-12" db="EMBL/GenBank/DDBJ databases">
        <title>Whole genome shotgun sequence of Streptomyces libani subsp. libani NBRC 13452.</title>
        <authorList>
            <person name="Ichikawa N."/>
            <person name="Kimura A."/>
            <person name="Kitahashi Y."/>
            <person name="Komaki H."/>
            <person name="Tamura T."/>
        </authorList>
    </citation>
    <scope>NUCLEOTIDE SEQUENCE [LARGE SCALE GENOMIC DNA]</scope>
    <source>
        <strain evidence="1 3">NBRC 13452</strain>
    </source>
</reference>
<keyword evidence="4" id="KW-1185">Reference proteome</keyword>
<dbReference type="Proteomes" id="UP001210609">
    <property type="component" value="Chromosome"/>
</dbReference>
<organism evidence="1 3">
    <name type="scientific">Streptomyces nigrescens</name>
    <dbReference type="NCBI Taxonomy" id="1920"/>
    <lineage>
        <taxon>Bacteria</taxon>
        <taxon>Bacillati</taxon>
        <taxon>Actinomycetota</taxon>
        <taxon>Actinomycetes</taxon>
        <taxon>Kitasatosporales</taxon>
        <taxon>Streptomycetaceae</taxon>
        <taxon>Streptomyces</taxon>
    </lineage>
</organism>
<dbReference type="Proteomes" id="UP000429552">
    <property type="component" value="Unassembled WGS sequence"/>
</dbReference>
<protein>
    <submittedName>
        <fullName evidence="1">Uncharacterized protein</fullName>
    </submittedName>
</protein>